<gene>
    <name evidence="3" type="ORF">Acr_16g0003420</name>
</gene>
<evidence type="ECO:0000313" key="4">
    <source>
        <dbReference type="Proteomes" id="UP000585474"/>
    </source>
</evidence>
<protein>
    <recommendedName>
        <fullName evidence="2">Reverse transcriptase zinc-binding domain-containing protein</fullName>
    </recommendedName>
</protein>
<dbReference type="OrthoDB" id="1938625at2759"/>
<reference evidence="3 4" key="1">
    <citation type="submission" date="2019-07" db="EMBL/GenBank/DDBJ databases">
        <title>De Novo Assembly of kiwifruit Actinidia rufa.</title>
        <authorList>
            <person name="Sugita-Konishi S."/>
            <person name="Sato K."/>
            <person name="Mori E."/>
            <person name="Abe Y."/>
            <person name="Kisaki G."/>
            <person name="Hamano K."/>
            <person name="Suezawa K."/>
            <person name="Otani M."/>
            <person name="Fukuda T."/>
            <person name="Manabe T."/>
            <person name="Gomi K."/>
            <person name="Tabuchi M."/>
            <person name="Akimitsu K."/>
            <person name="Kataoka I."/>
        </authorList>
    </citation>
    <scope>NUCLEOTIDE SEQUENCE [LARGE SCALE GENOMIC DNA]</scope>
    <source>
        <strain evidence="4">cv. Fuchu</strain>
    </source>
</reference>
<proteinExistence type="predicted"/>
<comment type="caution">
    <text evidence="3">The sequence shown here is derived from an EMBL/GenBank/DDBJ whole genome shotgun (WGS) entry which is preliminary data.</text>
</comment>
<dbReference type="InterPro" id="IPR026960">
    <property type="entry name" value="RVT-Znf"/>
</dbReference>
<name>A0A7J0G0K4_9ERIC</name>
<dbReference type="SUPFAM" id="SSF56219">
    <property type="entry name" value="DNase I-like"/>
    <property type="match status" value="1"/>
</dbReference>
<dbReference type="EMBL" id="BJWL01000016">
    <property type="protein sequence ID" value="GFZ03718.1"/>
    <property type="molecule type" value="Genomic_DNA"/>
</dbReference>
<dbReference type="Pfam" id="PF13966">
    <property type="entry name" value="zf-RVT"/>
    <property type="match status" value="1"/>
</dbReference>
<evidence type="ECO:0000259" key="2">
    <source>
        <dbReference type="Pfam" id="PF13966"/>
    </source>
</evidence>
<feature type="compositionally biased region" description="Polar residues" evidence="1">
    <location>
        <begin position="328"/>
        <end position="342"/>
    </location>
</feature>
<feature type="compositionally biased region" description="Basic and acidic residues" evidence="1">
    <location>
        <begin position="259"/>
        <end position="269"/>
    </location>
</feature>
<evidence type="ECO:0000313" key="3">
    <source>
        <dbReference type="EMBL" id="GFZ03718.1"/>
    </source>
</evidence>
<organism evidence="3 4">
    <name type="scientific">Actinidia rufa</name>
    <dbReference type="NCBI Taxonomy" id="165716"/>
    <lineage>
        <taxon>Eukaryota</taxon>
        <taxon>Viridiplantae</taxon>
        <taxon>Streptophyta</taxon>
        <taxon>Embryophyta</taxon>
        <taxon>Tracheophyta</taxon>
        <taxon>Spermatophyta</taxon>
        <taxon>Magnoliopsida</taxon>
        <taxon>eudicotyledons</taxon>
        <taxon>Gunneridae</taxon>
        <taxon>Pentapetalae</taxon>
        <taxon>asterids</taxon>
        <taxon>Ericales</taxon>
        <taxon>Actinidiaceae</taxon>
        <taxon>Actinidia</taxon>
    </lineage>
</organism>
<dbReference type="AlphaFoldDB" id="A0A7J0G0K4"/>
<feature type="region of interest" description="Disordered" evidence="1">
    <location>
        <begin position="282"/>
        <end position="349"/>
    </location>
</feature>
<dbReference type="InterPro" id="IPR036691">
    <property type="entry name" value="Endo/exonu/phosph_ase_sf"/>
</dbReference>
<evidence type="ECO:0000256" key="1">
    <source>
        <dbReference type="SAM" id="MobiDB-lite"/>
    </source>
</evidence>
<dbReference type="Proteomes" id="UP000585474">
    <property type="component" value="Unassembled WGS sequence"/>
</dbReference>
<feature type="compositionally biased region" description="Acidic residues" evidence="1">
    <location>
        <begin position="98"/>
        <end position="107"/>
    </location>
</feature>
<feature type="region of interest" description="Disordered" evidence="1">
    <location>
        <begin position="94"/>
        <end position="128"/>
    </location>
</feature>
<dbReference type="PANTHER" id="PTHR33116">
    <property type="entry name" value="REVERSE TRANSCRIPTASE ZINC-BINDING DOMAIN-CONTAINING PROTEIN-RELATED-RELATED"/>
    <property type="match status" value="1"/>
</dbReference>
<feature type="compositionally biased region" description="Acidic residues" evidence="1">
    <location>
        <begin position="290"/>
        <end position="318"/>
    </location>
</feature>
<sequence length="824" mass="93957">MKNRELTGNAEQCRPKLTFGQLKVTNPQPKSTNLQQTERVALWNFSATSMKVEARKQLLEWEWRQGWAYLQKIKKLGPSTTGVGEVEEGLNETLGQADEGEMLEETSEAASQTLGDKDSYSTPDKDSHTRFDRMSRMFNVNLQLLGRKGMLRKPIHMDKLTSQKARVTYARCLVEIDLAKDLPHSVTLELLGEVEHEQAIFYENLPRFCPQCRMMGHTKENCKMMKANTKEDKSAKLARKDSKKGEGTRGNRAGLKANGQEDKAKTGSTEVRKVLEAKIGNKFSPLEGIPETEETEVNQDQAEPEAEAEDQADPEPEAEVQIQDERLSTVQAPSRTAGTNPEQPKKKRVGETIYVQQANQFASAELRNKLQQAHKDTKGSSAVVAPKKVPTQIHYLDGIARKKFKSWKTDNNFQQPPKWQDFDFLEGRQSQPGDHREVRVGYSLPGHLFSSSIEMPWMLLGDFNNVLNNDEKANGLLVTSYETRDFRNCCYDTGISGLRSSGVFLTWSINSVWSKLDRAMVNKSQQKPEQRLQKRISFRLNKQLHDSPRNYNLQIKVPDLRAKVLKLAEEELSFCTQLAKAKFLKNADKGTNSSDMEAIKDITKFSQGSFPFSAWAGANLSYAGRTELVKSVLQGVECFWLSILPILAGVKAKIVQLCRNFLWSGNCNSHKRPLVAWEEVILPKSEGGLGIRNIKAWNKALISKTLWDIQAKKDSIWVQWVHQIYMNNRSFWEYNSEDNVEGAIQRINQWTSNGDFQSNKAYDYFRPRRAKLAWPKMVWHSVITPKHSFILWLGLKEKLLTRDKLQDFIEDLECPLCRSEAENN</sequence>
<feature type="domain" description="Reverse transcriptase zinc-binding" evidence="2">
    <location>
        <begin position="756"/>
        <end position="823"/>
    </location>
</feature>
<dbReference type="PANTHER" id="PTHR33116:SF84">
    <property type="entry name" value="RNA-DIRECTED DNA POLYMERASE"/>
    <property type="match status" value="1"/>
</dbReference>
<feature type="region of interest" description="Disordered" evidence="1">
    <location>
        <begin position="227"/>
        <end position="269"/>
    </location>
</feature>
<feature type="compositionally biased region" description="Basic and acidic residues" evidence="1">
    <location>
        <begin position="115"/>
        <end position="128"/>
    </location>
</feature>
<keyword evidence="4" id="KW-1185">Reference proteome</keyword>
<feature type="compositionally biased region" description="Basic and acidic residues" evidence="1">
    <location>
        <begin position="227"/>
        <end position="249"/>
    </location>
</feature>
<accession>A0A7J0G0K4</accession>